<sequence>MSSYQSAIDQKTPSISVLDNRKLSVRTLEYLRTQADENSNELITCYEFNIQGFQVKSTDPRKNKNQSGPNFIRVFNLAGNVLREESVDAGRTITLNDIEGRPVLIINATDVRQNHRYEDNTLPGRLLAITEQIQTEEKITERLIWAGNTTAEKNLNLAGQCVSHYDTAGLTQLNSLSLTGTVLSQSHQLLLDDQDADWTGEDQSIWQKKLSTDIYITQSKTDTTGALLSQIDAKGNTQRLAYDVAGQLKGSWLTLKGQSEQVIIKSLTYSAAGQKLREEHGNGVITEYRYEPETQRLIGITTRRSSDTKVLQDLRYEYDPVGNVISIRNDAEATRFWRNQKVVPENTYTYDSLYQLITATGREMANISQQSNQLPSPALPSDNNTYTNYTRSYSYDHSGNLVQIRHSSPATQNNYTTDITISNRSNRGVLSTLTTDPSKVDALFDAGGHQTSLLPGQVLVWTPRGELKQVNNSTGNEWYRYGSDGMRRLKINQQQTQNTTQQQRVTYLPGLELRTIQNSTTITEDLQVITVGEAGRAQVRALHWESGKPEGIDNNQLRYSYDNLIGSSQLELDNQGQIISEEEYYPFGGTALWAANSQIEASYKTIRYSGKERDATGLYYYGYRYYQSWTGRWLSADPAGTIDGLNLYRMVRNNPVSLQDENGLAPEKGKYTKEVSSLDKLKFKLAARSSHVVKWDERERSYAKNSSLKVVRVGDSNPSGYLLGHEELLKSIEQSQIIYSRLETNTALTEKSKENVSLGAEISGYMVRTIKDTISEYSEGHKYRSNHPDFYAETDFFALMDKSEKNNYTGERRIYAVMEVKTYHDVKNKKTELHVNYALAHPYTQFSNEERAMLQETEPAIATNREYNFKGVGKFLTIKAIKKSLKGQNINKISTEAINIRSAAIADKLGMRRASQ</sequence>
<dbReference type="InterPro" id="IPR041508">
    <property type="entry name" value="TcC-like_repeat"/>
</dbReference>
<gene>
    <name evidence="1" type="ORF">MEG1DRAFT_00453</name>
</gene>
<dbReference type="Pfam" id="PF18807">
    <property type="entry name" value="TTc_toxin_rep"/>
    <property type="match status" value="1"/>
</dbReference>
<dbReference type="Proteomes" id="UP000028002">
    <property type="component" value="Unassembled WGS sequence"/>
</dbReference>
<dbReference type="InterPro" id="IPR050708">
    <property type="entry name" value="T6SS_VgrG/RHS"/>
</dbReference>
<name>A0A081S2A9_PHOTE</name>
<evidence type="ECO:0000313" key="1">
    <source>
        <dbReference type="EMBL" id="KER05062.1"/>
    </source>
</evidence>
<dbReference type="Gene3D" id="2.180.10.10">
    <property type="entry name" value="RHS repeat-associated core"/>
    <property type="match status" value="1"/>
</dbReference>
<reference evidence="1 2" key="1">
    <citation type="submission" date="2014-03" db="EMBL/GenBank/DDBJ databases">
        <title>Draft Genome of Photorhabdus temperata Meg1.</title>
        <authorList>
            <person name="Hurst S.G.IV."/>
            <person name="Morris K."/>
            <person name="Thomas K."/>
            <person name="Tisa L.S."/>
        </authorList>
    </citation>
    <scope>NUCLEOTIDE SEQUENCE [LARGE SCALE GENOMIC DNA]</scope>
    <source>
        <strain evidence="1 2">Meg1</strain>
    </source>
</reference>
<dbReference type="PANTHER" id="PTHR32305:SF15">
    <property type="entry name" value="PROTEIN RHSA-RELATED"/>
    <property type="match status" value="1"/>
</dbReference>
<organism evidence="1 2">
    <name type="scientific">Photorhabdus temperata subsp. temperata Meg1</name>
    <dbReference type="NCBI Taxonomy" id="1393735"/>
    <lineage>
        <taxon>Bacteria</taxon>
        <taxon>Pseudomonadati</taxon>
        <taxon>Pseudomonadota</taxon>
        <taxon>Gammaproteobacteria</taxon>
        <taxon>Enterobacterales</taxon>
        <taxon>Morganellaceae</taxon>
        <taxon>Photorhabdus</taxon>
    </lineage>
</organism>
<dbReference type="NCBIfam" id="TIGR03696">
    <property type="entry name" value="Rhs_assc_core"/>
    <property type="match status" value="1"/>
</dbReference>
<evidence type="ECO:0000313" key="2">
    <source>
        <dbReference type="Proteomes" id="UP000028002"/>
    </source>
</evidence>
<dbReference type="RefSeq" id="WP_036837005.1">
    <property type="nucleotide sequence ID" value="NZ_CAWLUD010000003.1"/>
</dbReference>
<dbReference type="PANTHER" id="PTHR32305">
    <property type="match status" value="1"/>
</dbReference>
<dbReference type="PATRIC" id="fig|1393735.3.peg.454"/>
<protein>
    <submittedName>
        <fullName evidence="1">RHS repeat-associated protein</fullName>
    </submittedName>
</protein>
<accession>A0A081S2A9</accession>
<dbReference type="InterPro" id="IPR022385">
    <property type="entry name" value="Rhs_assc_core"/>
</dbReference>
<dbReference type="AlphaFoldDB" id="A0A081S2A9"/>
<comment type="caution">
    <text evidence="1">The sequence shown here is derived from an EMBL/GenBank/DDBJ whole genome shotgun (WGS) entry which is preliminary data.</text>
</comment>
<proteinExistence type="predicted"/>
<dbReference type="EMBL" id="JGVH01000003">
    <property type="protein sequence ID" value="KER05062.1"/>
    <property type="molecule type" value="Genomic_DNA"/>
</dbReference>